<organism evidence="1 2">
    <name type="scientific">Aeribacillus alveayuensis</name>
    <dbReference type="NCBI Taxonomy" id="279215"/>
    <lineage>
        <taxon>Bacteria</taxon>
        <taxon>Bacillati</taxon>
        <taxon>Bacillota</taxon>
        <taxon>Bacilli</taxon>
        <taxon>Bacillales</taxon>
        <taxon>Bacillaceae</taxon>
        <taxon>Aeribacillus</taxon>
    </lineage>
</organism>
<proteinExistence type="predicted"/>
<dbReference type="EMBL" id="JAUSTR010000001">
    <property type="protein sequence ID" value="MDQ0161452.1"/>
    <property type="molecule type" value="Genomic_DNA"/>
</dbReference>
<protein>
    <submittedName>
        <fullName evidence="1">Uncharacterized protein (TIGR00375 family)</fullName>
    </submittedName>
</protein>
<gene>
    <name evidence="1" type="ORF">J2S06_000522</name>
</gene>
<dbReference type="SUPFAM" id="SSF89550">
    <property type="entry name" value="PHP domain-like"/>
    <property type="match status" value="1"/>
</dbReference>
<accession>A0ABT9VKE8</accession>
<dbReference type="SUPFAM" id="SSF47781">
    <property type="entry name" value="RuvA domain 2-like"/>
    <property type="match status" value="1"/>
</dbReference>
<evidence type="ECO:0000313" key="2">
    <source>
        <dbReference type="Proteomes" id="UP001225646"/>
    </source>
</evidence>
<dbReference type="Gene3D" id="1.10.150.20">
    <property type="entry name" value="5' to 3' exonuclease, C-terminal subdomain"/>
    <property type="match status" value="1"/>
</dbReference>
<dbReference type="Proteomes" id="UP001225646">
    <property type="component" value="Unassembled WGS sequence"/>
</dbReference>
<comment type="caution">
    <text evidence="1">The sequence shown here is derived from an EMBL/GenBank/DDBJ whole genome shotgun (WGS) entry which is preliminary data.</text>
</comment>
<name>A0ABT9VKE8_9BACI</name>
<evidence type="ECO:0000313" key="1">
    <source>
        <dbReference type="EMBL" id="MDQ0161452.1"/>
    </source>
</evidence>
<dbReference type="Gene3D" id="3.20.20.140">
    <property type="entry name" value="Metal-dependent hydrolases"/>
    <property type="match status" value="1"/>
</dbReference>
<dbReference type="InterPro" id="IPR010994">
    <property type="entry name" value="RuvA_2-like"/>
</dbReference>
<reference evidence="1 2" key="1">
    <citation type="submission" date="2023-07" db="EMBL/GenBank/DDBJ databases">
        <title>Genomic Encyclopedia of Type Strains, Phase IV (KMG-IV): sequencing the most valuable type-strain genomes for metagenomic binning, comparative biology and taxonomic classification.</title>
        <authorList>
            <person name="Goeker M."/>
        </authorList>
    </citation>
    <scope>NUCLEOTIDE SEQUENCE [LARGE SCALE GENOMIC DNA]</scope>
    <source>
        <strain evidence="1 2">DSM 19092</strain>
    </source>
</reference>
<dbReference type="PANTHER" id="PTHR40084">
    <property type="entry name" value="PHOSPHOHYDROLASE, PHP FAMILY"/>
    <property type="match status" value="1"/>
</dbReference>
<keyword evidence="2" id="KW-1185">Reference proteome</keyword>
<dbReference type="CDD" id="cd19067">
    <property type="entry name" value="PfuEndoQ-like"/>
    <property type="match status" value="1"/>
</dbReference>
<dbReference type="RefSeq" id="WP_419151197.1">
    <property type="nucleotide sequence ID" value="NZ_JAUSTR010000001.1"/>
</dbReference>
<dbReference type="InterPro" id="IPR016195">
    <property type="entry name" value="Pol/histidinol_Pase-like"/>
</dbReference>
<sequence length="390" mass="44202">MKSYFADLHIHIGRTNSGKPVKITGAKNLTIENIFHEASTNKGMDIIGVIDCHVPEVHHKLEKDLLTGKYREHPDGGIRYKKTTLFLGSELEIFDEDCQGPIHVLAFMSHLEKMRKFSEWLRPFVKNIHLSSQRIYVRARALQEKIKELNGLFIPAHIFTPHKSLYGKGVNKSLTEVFNPKLIDALELGLSSDTEMASQLKELENYPFLTNSDAHSLSKIGREYQRLYLKEPTFNEFQLALMKKNGRHIIANFGLNPKLGKYYETYCESCGKQVGFTTKDGCCPICGTKKVIKGVKDRLLELADRNHPIQNRPPYVHQIPLEMIPGIGKQTLAKLKKHFGTEMNILHNVPFETLCKVVPEKIAYFIMASREGKLQVKAGGGGVYGRVTDN</sequence>
<dbReference type="PANTHER" id="PTHR40084:SF1">
    <property type="entry name" value="PHOSPHOTRANSFERASE"/>
    <property type="match status" value="1"/>
</dbReference>